<protein>
    <submittedName>
        <fullName evidence="3">Uncharacterized protein LOC117366205</fullName>
    </submittedName>
</protein>
<feature type="region of interest" description="Disordered" evidence="1">
    <location>
        <begin position="1"/>
        <end position="20"/>
    </location>
</feature>
<sequence length="202" mass="21931">MARPLQEGNSPAAPVENTRGEGTTCLPSVLVSSPSCALPFTGCRHNSPDLVLRTPGTPQHRGSPLHHSTICCGQEAHHTASTASSTFSGSNRTRGTTVSDTGPREGQESIEEDHISVNPAARDTEGITANGRGAAELPLMDEQAAGAIAAQLRVIGDEMDDMFRRRRPVPVERQWDPWWQYLYNVISEALAMFWDPQMDIAQ</sequence>
<dbReference type="OrthoDB" id="9879526at2759"/>
<proteinExistence type="predicted"/>
<gene>
    <name evidence="3" type="primary">LOC117366205</name>
</gene>
<dbReference type="GO" id="GO:0043065">
    <property type="term" value="P:positive regulation of apoptotic process"/>
    <property type="evidence" value="ECO:0007669"/>
    <property type="project" value="InterPro"/>
</dbReference>
<feature type="compositionally biased region" description="Basic and acidic residues" evidence="1">
    <location>
        <begin position="102"/>
        <end position="113"/>
    </location>
</feature>
<evidence type="ECO:0000313" key="2">
    <source>
        <dbReference type="Proteomes" id="UP000515159"/>
    </source>
</evidence>
<dbReference type="Pfam" id="PF15826">
    <property type="entry name" value="PUMA"/>
    <property type="match status" value="1"/>
</dbReference>
<reference evidence="3" key="1">
    <citation type="submission" date="2025-08" db="UniProtKB">
        <authorList>
            <consortium name="RefSeq"/>
        </authorList>
    </citation>
    <scope>IDENTIFICATION</scope>
</reference>
<dbReference type="InParanoid" id="A0A6P8SAL8"/>
<name>A0A6P8SAL8_GEOSA</name>
<evidence type="ECO:0000313" key="3">
    <source>
        <dbReference type="RefSeq" id="XP_033813316.1"/>
    </source>
</evidence>
<dbReference type="AlphaFoldDB" id="A0A6P8SAL8"/>
<dbReference type="InterPro" id="IPR031661">
    <property type="entry name" value="Bbc3"/>
</dbReference>
<dbReference type="GO" id="GO:0090200">
    <property type="term" value="P:positive regulation of release of cytochrome c from mitochondria"/>
    <property type="evidence" value="ECO:0007669"/>
    <property type="project" value="InterPro"/>
</dbReference>
<accession>A0A6P8SAL8</accession>
<organism evidence="2 3">
    <name type="scientific">Geotrypetes seraphini</name>
    <name type="common">Gaboon caecilian</name>
    <name type="synonym">Caecilia seraphini</name>
    <dbReference type="NCBI Taxonomy" id="260995"/>
    <lineage>
        <taxon>Eukaryota</taxon>
        <taxon>Metazoa</taxon>
        <taxon>Chordata</taxon>
        <taxon>Craniata</taxon>
        <taxon>Vertebrata</taxon>
        <taxon>Euteleostomi</taxon>
        <taxon>Amphibia</taxon>
        <taxon>Gymnophiona</taxon>
        <taxon>Geotrypetes</taxon>
    </lineage>
</organism>
<dbReference type="Proteomes" id="UP000515159">
    <property type="component" value="Chromosome 8"/>
</dbReference>
<dbReference type="GO" id="GO:0097193">
    <property type="term" value="P:intrinsic apoptotic signaling pathway"/>
    <property type="evidence" value="ECO:0007669"/>
    <property type="project" value="InterPro"/>
</dbReference>
<evidence type="ECO:0000256" key="1">
    <source>
        <dbReference type="SAM" id="MobiDB-lite"/>
    </source>
</evidence>
<keyword evidence="2" id="KW-1185">Reference proteome</keyword>
<dbReference type="GO" id="GO:0005739">
    <property type="term" value="C:mitochondrion"/>
    <property type="evidence" value="ECO:0007669"/>
    <property type="project" value="InterPro"/>
</dbReference>
<feature type="region of interest" description="Disordered" evidence="1">
    <location>
        <begin position="82"/>
        <end position="113"/>
    </location>
</feature>
<dbReference type="RefSeq" id="XP_033813316.1">
    <property type="nucleotide sequence ID" value="XM_033957425.1"/>
</dbReference>
<feature type="compositionally biased region" description="Polar residues" evidence="1">
    <location>
        <begin position="87"/>
        <end position="100"/>
    </location>
</feature>
<dbReference type="GeneID" id="117366205"/>
<dbReference type="KEGG" id="gsh:117366205"/>